<sequence>TGCAMFKNELNIQRNRLIEEIGRSAGDIDPFALITKSYADYPLPVKANIDFARRREATMKQRSFIAKAHPEMLIEFEDILGGTFQVDNEEKLRFIPRGTRTRLSMDESSSSVRSLLDLGLYLVCVANPGDLLIIDEPELNLHPKNQRRVARLLARVANAGVRVLITTHSDYVVKELNLLLLMNSDDERVRHIAEQERYHRHETLHGSAIRVYVAKQDVVKKQGKQRRSIGRTLTEVPVTVAKGIEISSFDQEINDMNRIEDRLIYGE</sequence>
<dbReference type="Gene3D" id="3.40.50.300">
    <property type="entry name" value="P-loop containing nucleotide triphosphate hydrolases"/>
    <property type="match status" value="1"/>
</dbReference>
<dbReference type="EMBL" id="SRHE01000030">
    <property type="protein sequence ID" value="TWW12205.1"/>
    <property type="molecule type" value="Genomic_DNA"/>
</dbReference>
<protein>
    <recommendedName>
        <fullName evidence="1">ATPase AAA-type core domain-containing protein</fullName>
    </recommendedName>
</protein>
<dbReference type="AlphaFoldDB" id="A0A5C6MDH7"/>
<feature type="non-terminal residue" evidence="2">
    <location>
        <position position="1"/>
    </location>
</feature>
<dbReference type="Pfam" id="PF13304">
    <property type="entry name" value="AAA_21"/>
    <property type="match status" value="1"/>
</dbReference>
<dbReference type="Proteomes" id="UP000321083">
    <property type="component" value="Unassembled WGS sequence"/>
</dbReference>
<dbReference type="GO" id="GO:0005524">
    <property type="term" value="F:ATP binding"/>
    <property type="evidence" value="ECO:0007669"/>
    <property type="project" value="InterPro"/>
</dbReference>
<gene>
    <name evidence="2" type="ORF">E3A20_02940</name>
</gene>
<dbReference type="SUPFAM" id="SSF52540">
    <property type="entry name" value="P-loop containing nucleoside triphosphate hydrolases"/>
    <property type="match status" value="1"/>
</dbReference>
<dbReference type="InterPro" id="IPR003959">
    <property type="entry name" value="ATPase_AAA_core"/>
</dbReference>
<reference evidence="2 3" key="1">
    <citation type="submission" date="2019-08" db="EMBL/GenBank/DDBJ databases">
        <title>100 year-old enigma solved: identification of Planctomyces bekefii, the type genus and species of the phylum Planctomycetes.</title>
        <authorList>
            <person name="Svetlana D.N."/>
            <person name="Overmann J."/>
        </authorList>
    </citation>
    <scope>NUCLEOTIDE SEQUENCE [LARGE SCALE GENOMIC DNA]</scope>
    <source>
        <strain evidence="2">Phe10_nw2017</strain>
    </source>
</reference>
<comment type="caution">
    <text evidence="2">The sequence shown here is derived from an EMBL/GenBank/DDBJ whole genome shotgun (WGS) entry which is preliminary data.</text>
</comment>
<dbReference type="InterPro" id="IPR027417">
    <property type="entry name" value="P-loop_NTPase"/>
</dbReference>
<name>A0A5C6MDH7_9PLAN</name>
<evidence type="ECO:0000313" key="3">
    <source>
        <dbReference type="Proteomes" id="UP000321083"/>
    </source>
</evidence>
<proteinExistence type="predicted"/>
<feature type="domain" description="ATPase AAA-type core" evidence="1">
    <location>
        <begin position="46"/>
        <end position="173"/>
    </location>
</feature>
<dbReference type="PANTHER" id="PTHR43581:SF2">
    <property type="entry name" value="EXCINUCLEASE ATPASE SUBUNIT"/>
    <property type="match status" value="1"/>
</dbReference>
<evidence type="ECO:0000259" key="1">
    <source>
        <dbReference type="Pfam" id="PF13304"/>
    </source>
</evidence>
<evidence type="ECO:0000313" key="2">
    <source>
        <dbReference type="EMBL" id="TWW12205.1"/>
    </source>
</evidence>
<dbReference type="GO" id="GO:0016887">
    <property type="term" value="F:ATP hydrolysis activity"/>
    <property type="evidence" value="ECO:0007669"/>
    <property type="project" value="InterPro"/>
</dbReference>
<dbReference type="PANTHER" id="PTHR43581">
    <property type="entry name" value="ATP/GTP PHOSPHATASE"/>
    <property type="match status" value="1"/>
</dbReference>
<organism evidence="2 3">
    <name type="scientific">Planctomyces bekefii</name>
    <dbReference type="NCBI Taxonomy" id="1653850"/>
    <lineage>
        <taxon>Bacteria</taxon>
        <taxon>Pseudomonadati</taxon>
        <taxon>Planctomycetota</taxon>
        <taxon>Planctomycetia</taxon>
        <taxon>Planctomycetales</taxon>
        <taxon>Planctomycetaceae</taxon>
        <taxon>Planctomyces</taxon>
    </lineage>
</organism>
<accession>A0A5C6MDH7</accession>
<dbReference type="CDD" id="cd00267">
    <property type="entry name" value="ABC_ATPase"/>
    <property type="match status" value="1"/>
</dbReference>
<keyword evidence="3" id="KW-1185">Reference proteome</keyword>
<dbReference type="InterPro" id="IPR051396">
    <property type="entry name" value="Bact_Antivir_Def_Nuclease"/>
</dbReference>
<reference evidence="2 3" key="2">
    <citation type="submission" date="2019-08" db="EMBL/GenBank/DDBJ databases">
        <authorList>
            <person name="Henke P."/>
        </authorList>
    </citation>
    <scope>NUCLEOTIDE SEQUENCE [LARGE SCALE GENOMIC DNA]</scope>
    <source>
        <strain evidence="2">Phe10_nw2017</strain>
    </source>
</reference>